<comment type="caution">
    <text evidence="1">The sequence shown here is derived from an EMBL/GenBank/DDBJ whole genome shotgun (WGS) entry which is preliminary data.</text>
</comment>
<gene>
    <name evidence="1" type="ORF">UXM345_LOCUS39102</name>
</gene>
<dbReference type="Proteomes" id="UP000663842">
    <property type="component" value="Unassembled WGS sequence"/>
</dbReference>
<evidence type="ECO:0000313" key="1">
    <source>
        <dbReference type="EMBL" id="CAF4437640.1"/>
    </source>
</evidence>
<organism evidence="1 2">
    <name type="scientific">Rotaria magnacalcarata</name>
    <dbReference type="NCBI Taxonomy" id="392030"/>
    <lineage>
        <taxon>Eukaryota</taxon>
        <taxon>Metazoa</taxon>
        <taxon>Spiralia</taxon>
        <taxon>Gnathifera</taxon>
        <taxon>Rotifera</taxon>
        <taxon>Eurotatoria</taxon>
        <taxon>Bdelloidea</taxon>
        <taxon>Philodinida</taxon>
        <taxon>Philodinidae</taxon>
        <taxon>Rotaria</taxon>
    </lineage>
</organism>
<dbReference type="AlphaFoldDB" id="A0A820R9G7"/>
<dbReference type="EMBL" id="CAJOBF010037507">
    <property type="protein sequence ID" value="CAF4437640.1"/>
    <property type="molecule type" value="Genomic_DNA"/>
</dbReference>
<accession>A0A820R9G7</accession>
<name>A0A820R9G7_9BILA</name>
<sequence>IQRQLFGYHQPTTYQNDHEQWIDSLSQSWNIHRNTLEFNLKKMLTLLDTLAHKRMYHFSTHPQEEYFPENEYTTALEFYL</sequence>
<feature type="non-terminal residue" evidence="1">
    <location>
        <position position="1"/>
    </location>
</feature>
<reference evidence="1" key="1">
    <citation type="submission" date="2021-02" db="EMBL/GenBank/DDBJ databases">
        <authorList>
            <person name="Nowell W R."/>
        </authorList>
    </citation>
    <scope>NUCLEOTIDE SEQUENCE</scope>
</reference>
<evidence type="ECO:0000313" key="2">
    <source>
        <dbReference type="Proteomes" id="UP000663842"/>
    </source>
</evidence>
<protein>
    <submittedName>
        <fullName evidence="1">Uncharacterized protein</fullName>
    </submittedName>
</protein>
<proteinExistence type="predicted"/>
<feature type="non-terminal residue" evidence="1">
    <location>
        <position position="80"/>
    </location>
</feature>